<dbReference type="InterPro" id="IPR036165">
    <property type="entry name" value="YefM-like_sf"/>
</dbReference>
<dbReference type="RefSeq" id="WP_379594778.1">
    <property type="nucleotide sequence ID" value="NZ_JBHRTN010000005.1"/>
</dbReference>
<keyword evidence="3" id="KW-1185">Reference proteome</keyword>
<reference evidence="3" key="1">
    <citation type="journal article" date="2019" name="Int. J. Syst. Evol. Microbiol.">
        <title>The Global Catalogue of Microorganisms (GCM) 10K type strain sequencing project: providing services to taxonomists for standard genome sequencing and annotation.</title>
        <authorList>
            <consortium name="The Broad Institute Genomics Platform"/>
            <consortium name="The Broad Institute Genome Sequencing Center for Infectious Disease"/>
            <person name="Wu L."/>
            <person name="Ma J."/>
        </authorList>
    </citation>
    <scope>NUCLEOTIDE SEQUENCE [LARGE SCALE GENOMIC DNA]</scope>
    <source>
        <strain evidence="3">KCTC 52094</strain>
    </source>
</reference>
<comment type="caution">
    <text evidence="2">The sequence shown here is derived from an EMBL/GenBank/DDBJ whole genome shotgun (WGS) entry which is preliminary data.</text>
</comment>
<protein>
    <submittedName>
        <fullName evidence="2">Type II toxin-antitoxin system Phd/YefM family antitoxin</fullName>
    </submittedName>
</protein>
<evidence type="ECO:0000313" key="3">
    <source>
        <dbReference type="Proteomes" id="UP001595593"/>
    </source>
</evidence>
<organism evidence="2 3">
    <name type="scientific">Teichococcus globiformis</name>
    <dbReference type="NCBI Taxonomy" id="2307229"/>
    <lineage>
        <taxon>Bacteria</taxon>
        <taxon>Pseudomonadati</taxon>
        <taxon>Pseudomonadota</taxon>
        <taxon>Alphaproteobacteria</taxon>
        <taxon>Acetobacterales</taxon>
        <taxon>Roseomonadaceae</taxon>
        <taxon>Roseomonas</taxon>
    </lineage>
</organism>
<evidence type="ECO:0000256" key="1">
    <source>
        <dbReference type="ARBA" id="ARBA00009981"/>
    </source>
</evidence>
<name>A0ABV7FVE4_9PROT</name>
<comment type="similarity">
    <text evidence="1">Belongs to the phD/YefM antitoxin family.</text>
</comment>
<dbReference type="SUPFAM" id="SSF143120">
    <property type="entry name" value="YefM-like"/>
    <property type="match status" value="1"/>
</dbReference>
<proteinExistence type="inferred from homology"/>
<accession>A0ABV7FVE4</accession>
<gene>
    <name evidence="2" type="ORF">ACFOD4_04700</name>
</gene>
<evidence type="ECO:0000313" key="2">
    <source>
        <dbReference type="EMBL" id="MFC3124352.1"/>
    </source>
</evidence>
<dbReference type="Proteomes" id="UP001595593">
    <property type="component" value="Unassembled WGS sequence"/>
</dbReference>
<dbReference type="EMBL" id="JBHRTN010000005">
    <property type="protein sequence ID" value="MFC3124352.1"/>
    <property type="molecule type" value="Genomic_DNA"/>
</dbReference>
<sequence length="87" mass="9683">MPAALLADVSVTITEVKKAPMDALGAGADHDEIVAIMHHSEPVYYAMTARRYAAMRNRMEELEDALLARMAKEAMNEPRVRVNIDDL</sequence>